<feature type="domain" description="AB hydrolase-1" evidence="2">
    <location>
        <begin position="6"/>
        <end position="160"/>
    </location>
</feature>
<evidence type="ECO:0000313" key="3">
    <source>
        <dbReference type="EMBL" id="QIS11521.1"/>
    </source>
</evidence>
<reference evidence="3 4" key="1">
    <citation type="journal article" date="2019" name="ACS Chem. Biol.">
        <title>Identification and Mobilization of a Cryptic Antibiotic Biosynthesis Gene Locus from a Human-Pathogenic Nocardia Isolate.</title>
        <authorList>
            <person name="Herisse M."/>
            <person name="Ishida K."/>
            <person name="Porter J.L."/>
            <person name="Howden B."/>
            <person name="Hertweck C."/>
            <person name="Stinear T.P."/>
            <person name="Pidot S.J."/>
        </authorList>
    </citation>
    <scope>NUCLEOTIDE SEQUENCE [LARGE SCALE GENOMIC DNA]</scope>
    <source>
        <strain evidence="3 4">AUSMDU00012717</strain>
    </source>
</reference>
<dbReference type="SUPFAM" id="SSF53474">
    <property type="entry name" value="alpha/beta-Hydrolases"/>
    <property type="match status" value="1"/>
</dbReference>
<dbReference type="Gene3D" id="3.40.50.1820">
    <property type="entry name" value="alpha/beta hydrolase"/>
    <property type="match status" value="1"/>
</dbReference>
<accession>A0A6G9YE67</accession>
<dbReference type="KEGG" id="nah:F5544_18235"/>
<proteinExistence type="predicted"/>
<dbReference type="InterPro" id="IPR029058">
    <property type="entry name" value="AB_hydrolase_fold"/>
</dbReference>
<dbReference type="Pfam" id="PF12697">
    <property type="entry name" value="Abhydrolase_6"/>
    <property type="match status" value="1"/>
</dbReference>
<feature type="compositionally biased region" description="Low complexity" evidence="1">
    <location>
        <begin position="250"/>
        <end position="261"/>
    </location>
</feature>
<evidence type="ECO:0000256" key="1">
    <source>
        <dbReference type="SAM" id="MobiDB-lite"/>
    </source>
</evidence>
<gene>
    <name evidence="3" type="ORF">F5544_18235</name>
</gene>
<dbReference type="RefSeq" id="WP_167474318.1">
    <property type="nucleotide sequence ID" value="NZ_CP046172.1"/>
</dbReference>
<feature type="region of interest" description="Disordered" evidence="1">
    <location>
        <begin position="294"/>
        <end position="327"/>
    </location>
</feature>
<dbReference type="Proteomes" id="UP000503540">
    <property type="component" value="Chromosome"/>
</dbReference>
<keyword evidence="4" id="KW-1185">Reference proteome</keyword>
<feature type="region of interest" description="Disordered" evidence="1">
    <location>
        <begin position="240"/>
        <end position="261"/>
    </location>
</feature>
<evidence type="ECO:0000313" key="4">
    <source>
        <dbReference type="Proteomes" id="UP000503540"/>
    </source>
</evidence>
<sequence length="344" mass="36855">MGDMTLVLVHGFFSNERTWDRFADVLGADQEFGKSLVVKRFGYTTPVLRVSPLRRIPDLGDIASSLRGWLRDEAARGPVLIVSHSMGGLVTQRFLADRLRAGRLDELANIAGVVMFACPNQGSEIFGALRRSMPWWRHPQERQLRPLNAEVTEAQQVVIERVVHSATAKVPGVPIPIWAFAGDSDRVVRSRSATFVFDDERSFTLPGDHSSIIRPDSAAHRSYAALRRAVNEAAQLFTERETAKSSTGTGAIPASGANAAAPKGIGATQSITNSTIGADAVQLADIHGDVDVVRAPSAPPPAGTLPDRRGSVPPPPTGSQSVHESWIGGSVYQVDGVGGDVTLE</sequence>
<name>A0A6G9YE67_9NOCA</name>
<dbReference type="PANTHER" id="PTHR37946:SF1">
    <property type="entry name" value="SLL1969 PROTEIN"/>
    <property type="match status" value="1"/>
</dbReference>
<protein>
    <recommendedName>
        <fullName evidence="2">AB hydrolase-1 domain-containing protein</fullName>
    </recommendedName>
</protein>
<dbReference type="AlphaFoldDB" id="A0A6G9YE67"/>
<dbReference type="PANTHER" id="PTHR37946">
    <property type="entry name" value="SLL1969 PROTEIN"/>
    <property type="match status" value="1"/>
</dbReference>
<organism evidence="3 4">
    <name type="scientific">Nocardia arthritidis</name>
    <dbReference type="NCBI Taxonomy" id="228602"/>
    <lineage>
        <taxon>Bacteria</taxon>
        <taxon>Bacillati</taxon>
        <taxon>Actinomycetota</taxon>
        <taxon>Actinomycetes</taxon>
        <taxon>Mycobacteriales</taxon>
        <taxon>Nocardiaceae</taxon>
        <taxon>Nocardia</taxon>
    </lineage>
</organism>
<dbReference type="GO" id="GO:0003824">
    <property type="term" value="F:catalytic activity"/>
    <property type="evidence" value="ECO:0007669"/>
    <property type="project" value="UniProtKB-ARBA"/>
</dbReference>
<evidence type="ECO:0000259" key="2">
    <source>
        <dbReference type="Pfam" id="PF12697"/>
    </source>
</evidence>
<dbReference type="InterPro" id="IPR000073">
    <property type="entry name" value="AB_hydrolase_1"/>
</dbReference>
<dbReference type="EMBL" id="CP046172">
    <property type="protein sequence ID" value="QIS11521.1"/>
    <property type="molecule type" value="Genomic_DNA"/>
</dbReference>